<dbReference type="GO" id="GO:0048038">
    <property type="term" value="F:quinone binding"/>
    <property type="evidence" value="ECO:0007669"/>
    <property type="project" value="UniProtKB-KW"/>
</dbReference>
<feature type="transmembrane region" description="Helical" evidence="5">
    <location>
        <begin position="325"/>
        <end position="344"/>
    </location>
</feature>
<feature type="transmembrane region" description="Helical" evidence="5">
    <location>
        <begin position="506"/>
        <end position="530"/>
    </location>
</feature>
<protein>
    <recommendedName>
        <fullName evidence="5">NADH-quinone oxidoreductase subunit N</fullName>
        <ecNumber evidence="5">7.1.1.-</ecNumber>
    </recommendedName>
    <alternativeName>
        <fullName evidence="5">NADH dehydrogenase I subunit N</fullName>
    </alternativeName>
    <alternativeName>
        <fullName evidence="5">NDH-1 subunit N</fullName>
    </alternativeName>
</protein>
<comment type="function">
    <text evidence="5">NDH-1 shuttles electrons from NADH, via FMN and iron-sulfur (Fe-S) centers, to quinones in the respiratory chain. The immediate electron acceptor for the enzyme in this species is believed to be a menaquinone. Couples the redox reaction to proton translocation (for every two electrons transferred, four hydrogen ions are translocated across the cytoplasmic membrane), and thus conserves the redox energy in a proton gradient.</text>
</comment>
<dbReference type="EMBL" id="CP025198">
    <property type="protein sequence ID" value="AXE38085.1"/>
    <property type="molecule type" value="Genomic_DNA"/>
</dbReference>
<feature type="transmembrane region" description="Helical" evidence="5">
    <location>
        <begin position="254"/>
        <end position="272"/>
    </location>
</feature>
<dbReference type="HAMAP" id="MF_00445">
    <property type="entry name" value="NDH1_NuoN_1"/>
    <property type="match status" value="1"/>
</dbReference>
<dbReference type="GO" id="GO:0012505">
    <property type="term" value="C:endomembrane system"/>
    <property type="evidence" value="ECO:0007669"/>
    <property type="project" value="UniProtKB-SubCell"/>
</dbReference>
<comment type="subunit">
    <text evidence="5">NDH-1 is composed of 14 different subunits. Subunits NuoA, H, J, K, L, M, N constitute the membrane sector of the complex.</text>
</comment>
<feature type="transmembrane region" description="Helical" evidence="5">
    <location>
        <begin position="385"/>
        <end position="409"/>
    </location>
</feature>
<evidence type="ECO:0000256" key="6">
    <source>
        <dbReference type="RuleBase" id="RU000320"/>
    </source>
</evidence>
<organism evidence="8 9">
    <name type="scientific">Acidipropionibacterium virtanenii</name>
    <dbReference type="NCBI Taxonomy" id="2057246"/>
    <lineage>
        <taxon>Bacteria</taxon>
        <taxon>Bacillati</taxon>
        <taxon>Actinomycetota</taxon>
        <taxon>Actinomycetes</taxon>
        <taxon>Propionibacteriales</taxon>
        <taxon>Propionibacteriaceae</taxon>
        <taxon>Acidipropionibacterium</taxon>
    </lineage>
</organism>
<comment type="similarity">
    <text evidence="5">Belongs to the complex I subunit 2 family.</text>
</comment>
<dbReference type="NCBIfam" id="NF004441">
    <property type="entry name" value="PRK05777.1-4"/>
    <property type="match status" value="1"/>
</dbReference>
<dbReference type="Proteomes" id="UP000251995">
    <property type="component" value="Chromosome"/>
</dbReference>
<keyword evidence="5" id="KW-1278">Translocase</keyword>
<comment type="catalytic activity">
    <reaction evidence="5">
        <text>a quinone + NADH + 5 H(+)(in) = a quinol + NAD(+) + 4 H(+)(out)</text>
        <dbReference type="Rhea" id="RHEA:57888"/>
        <dbReference type="ChEBI" id="CHEBI:15378"/>
        <dbReference type="ChEBI" id="CHEBI:24646"/>
        <dbReference type="ChEBI" id="CHEBI:57540"/>
        <dbReference type="ChEBI" id="CHEBI:57945"/>
        <dbReference type="ChEBI" id="CHEBI:132124"/>
    </reaction>
</comment>
<evidence type="ECO:0000256" key="1">
    <source>
        <dbReference type="ARBA" id="ARBA00004127"/>
    </source>
</evidence>
<dbReference type="NCBIfam" id="TIGR01770">
    <property type="entry name" value="NDH_I_N"/>
    <property type="match status" value="1"/>
</dbReference>
<evidence type="ECO:0000256" key="2">
    <source>
        <dbReference type="ARBA" id="ARBA00022692"/>
    </source>
</evidence>
<dbReference type="InterPro" id="IPR010096">
    <property type="entry name" value="NADH-Q_OxRdtase_suN/2"/>
</dbReference>
<reference evidence="8 9" key="1">
    <citation type="submission" date="2017-12" db="EMBL/GenBank/DDBJ databases">
        <title>The whole genome sequence of the Acidipropionibacterium virtanenii sp. nov. type strain JS278.</title>
        <authorList>
            <person name="Laine P."/>
            <person name="Deptula P."/>
            <person name="Varmanen P."/>
            <person name="Auvinen P."/>
        </authorList>
    </citation>
    <scope>NUCLEOTIDE SEQUENCE [LARGE SCALE GENOMIC DNA]</scope>
    <source>
        <strain evidence="8 9">JS278</strain>
    </source>
</reference>
<keyword evidence="5" id="KW-0874">Quinone</keyword>
<keyword evidence="5" id="KW-1003">Cell membrane</keyword>
<dbReference type="Pfam" id="PF00361">
    <property type="entry name" value="Proton_antipo_M"/>
    <property type="match status" value="1"/>
</dbReference>
<evidence type="ECO:0000256" key="4">
    <source>
        <dbReference type="ARBA" id="ARBA00023136"/>
    </source>
</evidence>
<dbReference type="AlphaFoldDB" id="A0A344US37"/>
<feature type="transmembrane region" description="Helical" evidence="5">
    <location>
        <begin position="211"/>
        <end position="234"/>
    </location>
</feature>
<sequence length="546" mass="57340">MISTVLLASAQGLSAAGSLPASPMEVSAPTIEYGLLAPLFIIMAAACVSVLVEALAPRDARRGAQLAITAIGLLAALGSTLSSWSGARFQLVAEQAIALDAPSYATWTLLIVFSLAVVALFAERSGSTETAFVASASTVPGSQPEREAVAAHLQHTEVYPLMMFSLLGMMIFASSNELIVMFVALEIFSLPLYLLCAMARRRRLLSQEAALKYFLLGALSSAIFLYGIALLYGVSGSFSLAAVDAAVAGQAGSSRIVLAGMVMVSVGLLFKVGAVPFHNWVPDVYMGAPTPVTAFMSVATKIAGVVGLTRVLYVGLGGLRWDWQVLLAVVAVATIVIGSVVGLVETEMKRLLAYSSISHAGFILVAVAGAFTAQTGMAQGSFGSWSSVMVYLTGYGLATIGMFVIIAMIRRAGGESTELASWAGLGRSHPWLGALVTLFMLSFAGIPLTAGFIGKLMVFTAGWRGGLAWLSLIGILFSLVAAYYYLRVIWVMFFRTPGRAAEEVEVAPLSTGGWIVLIVCALGTLGLGIVPQPLIEMFDNASTFLR</sequence>
<keyword evidence="3 5" id="KW-1133">Transmembrane helix</keyword>
<feature type="transmembrane region" description="Helical" evidence="5">
    <location>
        <begin position="430"/>
        <end position="454"/>
    </location>
</feature>
<feature type="transmembrane region" description="Helical" evidence="5">
    <location>
        <begin position="156"/>
        <end position="173"/>
    </location>
</feature>
<feature type="transmembrane region" description="Helical" evidence="5">
    <location>
        <begin position="466"/>
        <end position="486"/>
    </location>
</feature>
<feature type="transmembrane region" description="Helical" evidence="5">
    <location>
        <begin position="351"/>
        <end position="373"/>
    </location>
</feature>
<keyword evidence="2 5" id="KW-0812">Transmembrane</keyword>
<keyword evidence="9" id="KW-1185">Reference proteome</keyword>
<dbReference type="InterPro" id="IPR001750">
    <property type="entry name" value="ND/Mrp_TM"/>
</dbReference>
<name>A0A344US37_9ACTN</name>
<evidence type="ECO:0000256" key="3">
    <source>
        <dbReference type="ARBA" id="ARBA00022989"/>
    </source>
</evidence>
<feature type="domain" description="NADH:quinone oxidoreductase/Mrp antiporter transmembrane" evidence="7">
    <location>
        <begin position="175"/>
        <end position="477"/>
    </location>
</feature>
<dbReference type="EC" id="7.1.1.-" evidence="5"/>
<feature type="transmembrane region" description="Helical" evidence="5">
    <location>
        <begin position="292"/>
        <end position="313"/>
    </location>
</feature>
<proteinExistence type="inferred from homology"/>
<evidence type="ECO:0000313" key="9">
    <source>
        <dbReference type="Proteomes" id="UP000251995"/>
    </source>
</evidence>
<feature type="transmembrane region" description="Helical" evidence="5">
    <location>
        <begin position="33"/>
        <end position="52"/>
    </location>
</feature>
<evidence type="ECO:0000259" key="7">
    <source>
        <dbReference type="Pfam" id="PF00361"/>
    </source>
</evidence>
<keyword evidence="8" id="KW-0560">Oxidoreductase</keyword>
<comment type="subcellular location">
    <subcellularLocation>
        <location evidence="5">Cell membrane</location>
        <topology evidence="5">Multi-pass membrane protein</topology>
    </subcellularLocation>
    <subcellularLocation>
        <location evidence="1">Endomembrane system</location>
        <topology evidence="1">Multi-pass membrane protein</topology>
    </subcellularLocation>
    <subcellularLocation>
        <location evidence="6">Membrane</location>
        <topology evidence="6">Multi-pass membrane protein</topology>
    </subcellularLocation>
</comment>
<feature type="transmembrane region" description="Helical" evidence="5">
    <location>
        <begin position="64"/>
        <end position="84"/>
    </location>
</feature>
<keyword evidence="5" id="KW-0813">Transport</keyword>
<dbReference type="GO" id="GO:0050136">
    <property type="term" value="F:NADH dehydrogenase (quinone) (non-electrogenic) activity"/>
    <property type="evidence" value="ECO:0007669"/>
    <property type="project" value="UniProtKB-UniRule"/>
</dbReference>
<accession>A0A344US37</accession>
<keyword evidence="4 5" id="KW-0472">Membrane</keyword>
<feature type="transmembrane region" description="Helical" evidence="5">
    <location>
        <begin position="104"/>
        <end position="122"/>
    </location>
</feature>
<dbReference type="KEGG" id="acij:JS278_00898"/>
<evidence type="ECO:0000256" key="5">
    <source>
        <dbReference type="HAMAP-Rule" id="MF_00445"/>
    </source>
</evidence>
<dbReference type="GO" id="GO:0008137">
    <property type="term" value="F:NADH dehydrogenase (ubiquinone) activity"/>
    <property type="evidence" value="ECO:0007669"/>
    <property type="project" value="InterPro"/>
</dbReference>
<evidence type="ECO:0000313" key="8">
    <source>
        <dbReference type="EMBL" id="AXE38085.1"/>
    </source>
</evidence>
<dbReference type="GO" id="GO:0042773">
    <property type="term" value="P:ATP synthesis coupled electron transport"/>
    <property type="evidence" value="ECO:0007669"/>
    <property type="project" value="InterPro"/>
</dbReference>
<dbReference type="PANTHER" id="PTHR22773">
    <property type="entry name" value="NADH DEHYDROGENASE"/>
    <property type="match status" value="1"/>
</dbReference>
<keyword evidence="5" id="KW-0520">NAD</keyword>
<gene>
    <name evidence="5 8" type="primary">nuoN</name>
    <name evidence="8" type="ORF">JS278_00898</name>
</gene>
<dbReference type="GO" id="GO:0005886">
    <property type="term" value="C:plasma membrane"/>
    <property type="evidence" value="ECO:0007669"/>
    <property type="project" value="UniProtKB-SubCell"/>
</dbReference>
<feature type="transmembrane region" description="Helical" evidence="5">
    <location>
        <begin position="179"/>
        <end position="199"/>
    </location>
</feature>